<protein>
    <submittedName>
        <fullName evidence="2">MarR family transcriptional regulator</fullName>
    </submittedName>
</protein>
<dbReference type="PANTHER" id="PTHR33164:SF43">
    <property type="entry name" value="HTH-TYPE TRANSCRIPTIONAL REPRESSOR YETL"/>
    <property type="match status" value="1"/>
</dbReference>
<dbReference type="PANTHER" id="PTHR33164">
    <property type="entry name" value="TRANSCRIPTIONAL REGULATOR, MARR FAMILY"/>
    <property type="match status" value="1"/>
</dbReference>
<feature type="domain" description="HTH marR-type" evidence="1">
    <location>
        <begin position="21"/>
        <end position="152"/>
    </location>
</feature>
<keyword evidence="3" id="KW-1185">Reference proteome</keyword>
<evidence type="ECO:0000313" key="3">
    <source>
        <dbReference type="Proteomes" id="UP001500467"/>
    </source>
</evidence>
<gene>
    <name evidence="2" type="ORF">GCM10009675_25440</name>
</gene>
<reference evidence="3" key="1">
    <citation type="journal article" date="2019" name="Int. J. Syst. Evol. Microbiol.">
        <title>The Global Catalogue of Microorganisms (GCM) 10K type strain sequencing project: providing services to taxonomists for standard genome sequencing and annotation.</title>
        <authorList>
            <consortium name="The Broad Institute Genomics Platform"/>
            <consortium name="The Broad Institute Genome Sequencing Center for Infectious Disease"/>
            <person name="Wu L."/>
            <person name="Ma J."/>
        </authorList>
    </citation>
    <scope>NUCLEOTIDE SEQUENCE [LARGE SCALE GENOMIC DNA]</scope>
    <source>
        <strain evidence="3">JCM 13022</strain>
    </source>
</reference>
<dbReference type="SUPFAM" id="SSF46785">
    <property type="entry name" value="Winged helix' DNA-binding domain"/>
    <property type="match status" value="1"/>
</dbReference>
<organism evidence="2 3">
    <name type="scientific">Prauserella alba</name>
    <dbReference type="NCBI Taxonomy" id="176898"/>
    <lineage>
        <taxon>Bacteria</taxon>
        <taxon>Bacillati</taxon>
        <taxon>Actinomycetota</taxon>
        <taxon>Actinomycetes</taxon>
        <taxon>Pseudonocardiales</taxon>
        <taxon>Pseudonocardiaceae</taxon>
        <taxon>Prauserella</taxon>
    </lineage>
</organism>
<dbReference type="Proteomes" id="UP001500467">
    <property type="component" value="Unassembled WGS sequence"/>
</dbReference>
<dbReference type="SMART" id="SM00347">
    <property type="entry name" value="HTH_MARR"/>
    <property type="match status" value="1"/>
</dbReference>
<dbReference type="Gene3D" id="1.10.10.10">
    <property type="entry name" value="Winged helix-like DNA-binding domain superfamily/Winged helix DNA-binding domain"/>
    <property type="match status" value="1"/>
</dbReference>
<comment type="caution">
    <text evidence="2">The sequence shown here is derived from an EMBL/GenBank/DDBJ whole genome shotgun (WGS) entry which is preliminary data.</text>
</comment>
<accession>A0ABP4FYM5</accession>
<dbReference type="EMBL" id="BAAALM010000008">
    <property type="protein sequence ID" value="GAA1205540.1"/>
    <property type="molecule type" value="Genomic_DNA"/>
</dbReference>
<evidence type="ECO:0000313" key="2">
    <source>
        <dbReference type="EMBL" id="GAA1205540.1"/>
    </source>
</evidence>
<dbReference type="InterPro" id="IPR000835">
    <property type="entry name" value="HTH_MarR-typ"/>
</dbReference>
<dbReference type="PROSITE" id="PS50995">
    <property type="entry name" value="HTH_MARR_2"/>
    <property type="match status" value="1"/>
</dbReference>
<dbReference type="InterPro" id="IPR039422">
    <property type="entry name" value="MarR/SlyA-like"/>
</dbReference>
<proteinExistence type="predicted"/>
<dbReference type="InterPro" id="IPR036388">
    <property type="entry name" value="WH-like_DNA-bd_sf"/>
</dbReference>
<dbReference type="Pfam" id="PF12802">
    <property type="entry name" value="MarR_2"/>
    <property type="match status" value="1"/>
</dbReference>
<dbReference type="RefSeq" id="WP_253858143.1">
    <property type="nucleotide sequence ID" value="NZ_BAAALM010000008.1"/>
</dbReference>
<evidence type="ECO:0000259" key="1">
    <source>
        <dbReference type="PROSITE" id="PS50995"/>
    </source>
</evidence>
<sequence length="159" mass="17462">MTHTTESARAVTAPGPRLTDEIGLETALVRLSHVVQRVFGEVSRDHDLTAQQAQLLCRLVDGPVGMADLGRMLDLEKSSLTGLVDRAEKRGLVVRTRSNTDRRVYQISLTSDGLQVGTATHDGVIARLGELLGDIDEPEREQLTARITRMIAAAEDHRR</sequence>
<dbReference type="InterPro" id="IPR036390">
    <property type="entry name" value="WH_DNA-bd_sf"/>
</dbReference>
<name>A0ABP4FYM5_9PSEU</name>
<dbReference type="PRINTS" id="PR00598">
    <property type="entry name" value="HTHMARR"/>
</dbReference>